<evidence type="ECO:0000313" key="2">
    <source>
        <dbReference type="EMBL" id="EEZ74299.1"/>
    </source>
</evidence>
<dbReference type="EMBL" id="ACEQ02000066">
    <property type="protein sequence ID" value="EEZ74299.1"/>
    <property type="molecule type" value="Genomic_DNA"/>
</dbReference>
<feature type="compositionally biased region" description="Polar residues" evidence="1">
    <location>
        <begin position="9"/>
        <end position="44"/>
    </location>
</feature>
<gene>
    <name evidence="2" type="ORF">NEILACOT_05685</name>
</gene>
<protein>
    <submittedName>
        <fullName evidence="2">Uncharacterized protein</fullName>
    </submittedName>
</protein>
<accession>D0WDP8</accession>
<evidence type="ECO:0000256" key="1">
    <source>
        <dbReference type="SAM" id="MobiDB-lite"/>
    </source>
</evidence>
<feature type="region of interest" description="Disordered" evidence="1">
    <location>
        <begin position="1"/>
        <end position="44"/>
    </location>
</feature>
<dbReference type="AlphaFoldDB" id="D0WDP8"/>
<comment type="caution">
    <text evidence="2">The sequence shown here is derived from an EMBL/GenBank/DDBJ whole genome shotgun (WGS) entry which is preliminary data.</text>
</comment>
<sequence length="44" mass="4404">MGTAWEASGNFNQSKASGSSDSAAIQSGLLQEKAATTSRPTAST</sequence>
<evidence type="ECO:0000313" key="3">
    <source>
        <dbReference type="Proteomes" id="UP000003843"/>
    </source>
</evidence>
<reference evidence="2 3" key="1">
    <citation type="submission" date="2009-10" db="EMBL/GenBank/DDBJ databases">
        <authorList>
            <person name="Weinstock G."/>
            <person name="Sodergren E."/>
            <person name="Clifton S."/>
            <person name="Fulton L."/>
            <person name="Fulton B."/>
            <person name="Courtney L."/>
            <person name="Fronick C."/>
            <person name="Harrison M."/>
            <person name="Strong C."/>
            <person name="Farmer C."/>
            <person name="Delahaunty K."/>
            <person name="Markovic C."/>
            <person name="Hall O."/>
            <person name="Minx P."/>
            <person name="Tomlinson C."/>
            <person name="Mitreva M."/>
            <person name="Nelson J."/>
            <person name="Hou S."/>
            <person name="Wollam A."/>
            <person name="Pepin K.H."/>
            <person name="Johnson M."/>
            <person name="Bhonagiri V."/>
            <person name="Nash W.E."/>
            <person name="Warren W."/>
            <person name="Chinwalla A."/>
            <person name="Mardis E.R."/>
            <person name="Wilson R.K."/>
        </authorList>
    </citation>
    <scope>NUCLEOTIDE SEQUENCE [LARGE SCALE GENOMIC DNA]</scope>
    <source>
        <strain evidence="2 3">ATCC 23970</strain>
    </source>
</reference>
<organism evidence="2 3">
    <name type="scientific">Neisseria lactamica ATCC 23970</name>
    <dbReference type="NCBI Taxonomy" id="546265"/>
    <lineage>
        <taxon>Bacteria</taxon>
        <taxon>Pseudomonadati</taxon>
        <taxon>Pseudomonadota</taxon>
        <taxon>Betaproteobacteria</taxon>
        <taxon>Neisseriales</taxon>
        <taxon>Neisseriaceae</taxon>
        <taxon>Neisseria</taxon>
    </lineage>
</organism>
<dbReference type="Proteomes" id="UP000003843">
    <property type="component" value="Unassembled WGS sequence"/>
</dbReference>
<name>D0WDP8_NEILA</name>
<proteinExistence type="predicted"/>